<evidence type="ECO:0000313" key="3">
    <source>
        <dbReference type="EMBL" id="CAE8627768.1"/>
    </source>
</evidence>
<keyword evidence="4" id="KW-1185">Reference proteome</keyword>
<accession>A0A813GL51</accession>
<comment type="caution">
    <text evidence="3">The sequence shown here is derived from an EMBL/GenBank/DDBJ whole genome shotgun (WGS) entry which is preliminary data.</text>
</comment>
<feature type="transmembrane region" description="Helical" evidence="2">
    <location>
        <begin position="232"/>
        <end position="250"/>
    </location>
</feature>
<sequence length="692" mass="75527">MHCSIMSHTFGTDMLLNFSRLSIPTNEDIKKLKVNFYSGRGVGQALDGFTQVLQRDDGLGHKDAELRRNATTLAAELAGDGILEDDLSSCEDADQEVCSAFLKDASDADFERHKRRWLRERSRWLSADAYARACMVVGMNQLLQALAYNTVAQVWQVSPLTSLVCLLMAKLLSYHTLTIDIGSDLCDYRKCCPLYLFELLPPVYALALLFLFPPASQALSNSKNAGRETLYALPVFFMHAAWMLFIAVSISEKSHWLHRFAGPANSASEDSGSDTPYFSDGSAPQHDISARYLMTGLHGQQHLPVRLQTVSYFGTIKLEKPVLVEGIADEESEGPKFDHQPAKVVRSFTLAMACLWVLAGFLHIADSTWIMESSGDGPSAPRRLFASEVRRLSVTWPPPASLFRVLSMSLSDGGGTGSQLFIKSDFSFHAVDFSSMVNNESLGTFTELGDADAFVVLCTNRSCSSLTAAGSPRTWSLSQLERCSTDASEFSESSELSEASVPASIPIPVSWRAISAAWDLSCSDSKCSLAWVAGWDGTSVSIAELRKDGFTGIWSFRPRWKLHPGTGLCAFDKDLCAAWREGKYDDVEALQLSPGGRTGLSVLRRNGLLDAWALESGRLLGHWQLGKNYTAMAHNAPHGGLHLALQLESGPVIESLPLPQELSDTGLAQSSATGREAVSAGRDAKVASRLSR</sequence>
<gene>
    <name evidence="3" type="ORF">PGLA1383_LOCUS44486</name>
</gene>
<feature type="transmembrane region" description="Helical" evidence="2">
    <location>
        <begin position="194"/>
        <end position="212"/>
    </location>
</feature>
<proteinExistence type="predicted"/>
<organism evidence="3 4">
    <name type="scientific">Polarella glacialis</name>
    <name type="common">Dinoflagellate</name>
    <dbReference type="NCBI Taxonomy" id="89957"/>
    <lineage>
        <taxon>Eukaryota</taxon>
        <taxon>Sar</taxon>
        <taxon>Alveolata</taxon>
        <taxon>Dinophyceae</taxon>
        <taxon>Suessiales</taxon>
        <taxon>Suessiaceae</taxon>
        <taxon>Polarella</taxon>
    </lineage>
</organism>
<dbReference type="EMBL" id="CAJNNV010029263">
    <property type="protein sequence ID" value="CAE8627768.1"/>
    <property type="molecule type" value="Genomic_DNA"/>
</dbReference>
<keyword evidence="2" id="KW-0472">Membrane</keyword>
<dbReference type="Proteomes" id="UP000654075">
    <property type="component" value="Unassembled WGS sequence"/>
</dbReference>
<evidence type="ECO:0000256" key="1">
    <source>
        <dbReference type="SAM" id="MobiDB-lite"/>
    </source>
</evidence>
<protein>
    <submittedName>
        <fullName evidence="3">Uncharacterized protein</fullName>
    </submittedName>
</protein>
<reference evidence="3" key="1">
    <citation type="submission" date="2021-02" db="EMBL/GenBank/DDBJ databases">
        <authorList>
            <person name="Dougan E. K."/>
            <person name="Rhodes N."/>
            <person name="Thang M."/>
            <person name="Chan C."/>
        </authorList>
    </citation>
    <scope>NUCLEOTIDE SEQUENCE</scope>
</reference>
<feature type="compositionally biased region" description="Polar residues" evidence="1">
    <location>
        <begin position="664"/>
        <end position="673"/>
    </location>
</feature>
<keyword evidence="2" id="KW-1133">Transmembrane helix</keyword>
<evidence type="ECO:0000313" key="4">
    <source>
        <dbReference type="Proteomes" id="UP000654075"/>
    </source>
</evidence>
<feature type="transmembrane region" description="Helical" evidence="2">
    <location>
        <begin position="154"/>
        <end position="173"/>
    </location>
</feature>
<evidence type="ECO:0000256" key="2">
    <source>
        <dbReference type="SAM" id="Phobius"/>
    </source>
</evidence>
<keyword evidence="2" id="KW-0812">Transmembrane</keyword>
<dbReference type="AlphaFoldDB" id="A0A813GL51"/>
<name>A0A813GL51_POLGL</name>
<feature type="region of interest" description="Disordered" evidence="1">
    <location>
        <begin position="664"/>
        <end position="692"/>
    </location>
</feature>